<organism evidence="1 2">
    <name type="scientific">Sinanodonta woodiana</name>
    <name type="common">Chinese pond mussel</name>
    <name type="synonym">Anodonta woodiana</name>
    <dbReference type="NCBI Taxonomy" id="1069815"/>
    <lineage>
        <taxon>Eukaryota</taxon>
        <taxon>Metazoa</taxon>
        <taxon>Spiralia</taxon>
        <taxon>Lophotrochozoa</taxon>
        <taxon>Mollusca</taxon>
        <taxon>Bivalvia</taxon>
        <taxon>Autobranchia</taxon>
        <taxon>Heteroconchia</taxon>
        <taxon>Palaeoheterodonta</taxon>
        <taxon>Unionida</taxon>
        <taxon>Unionoidea</taxon>
        <taxon>Unionidae</taxon>
        <taxon>Unioninae</taxon>
        <taxon>Sinanodonta</taxon>
    </lineage>
</organism>
<evidence type="ECO:0000313" key="1">
    <source>
        <dbReference type="EMBL" id="KAL3854021.1"/>
    </source>
</evidence>
<comment type="caution">
    <text evidence="1">The sequence shown here is derived from an EMBL/GenBank/DDBJ whole genome shotgun (WGS) entry which is preliminary data.</text>
</comment>
<proteinExistence type="predicted"/>
<gene>
    <name evidence="1" type="ORF">ACJMK2_013303</name>
</gene>
<sequence>MNETSPVPQEPSTNYSLTFKKLTSPYVRALGMSVPVKRVTDFDKKEAGDDLYIEEGTTVMLTTPNSKSVKLAYTERNVPNSITVSIQSKAKHGYIRGKGNNKTRLIRVRNDIPETSVMSQQTGSTTESIIAVRGKSFYI</sequence>
<protein>
    <submittedName>
        <fullName evidence="1">Uncharacterized protein</fullName>
    </submittedName>
</protein>
<evidence type="ECO:0000313" key="2">
    <source>
        <dbReference type="Proteomes" id="UP001634394"/>
    </source>
</evidence>
<dbReference type="EMBL" id="JBJQND010000014">
    <property type="protein sequence ID" value="KAL3854021.1"/>
    <property type="molecule type" value="Genomic_DNA"/>
</dbReference>
<reference evidence="1 2" key="1">
    <citation type="submission" date="2024-11" db="EMBL/GenBank/DDBJ databases">
        <title>Chromosome-level genome assembly of the freshwater bivalve Anodonta woodiana.</title>
        <authorList>
            <person name="Chen X."/>
        </authorList>
    </citation>
    <scope>NUCLEOTIDE SEQUENCE [LARGE SCALE GENOMIC DNA]</scope>
    <source>
        <strain evidence="1">MN2024</strain>
        <tissue evidence="1">Gills</tissue>
    </source>
</reference>
<keyword evidence="2" id="KW-1185">Reference proteome</keyword>
<dbReference type="AlphaFoldDB" id="A0ABD3UYD1"/>
<dbReference type="Proteomes" id="UP001634394">
    <property type="component" value="Unassembled WGS sequence"/>
</dbReference>
<name>A0ABD3UYD1_SINWO</name>
<accession>A0ABD3UYD1</accession>